<protein>
    <submittedName>
        <fullName evidence="1">Uncharacterized protein</fullName>
    </submittedName>
</protein>
<reference evidence="1 2" key="1">
    <citation type="submission" date="2023-08" db="EMBL/GenBank/DDBJ databases">
        <title>Oxalobacteraceae gen .nov., isolated from river sludge outside the plant.</title>
        <authorList>
            <person name="Zhao S.Y."/>
        </authorList>
    </citation>
    <scope>NUCLEOTIDE SEQUENCE [LARGE SCALE GENOMIC DNA]</scope>
    <source>
        <strain evidence="1 2">R-40</strain>
    </source>
</reference>
<dbReference type="RefSeq" id="WP_338438510.1">
    <property type="nucleotide sequence ID" value="NZ_JAUYVH010000027.1"/>
</dbReference>
<sequence length="95" mass="10681">MKIDLIPCPECCSPAEIKHFLFLGTSQPYSYVHCTNPTCHLFSHNPHFTGHSPEENDENAALSWNERYAETEPCKVHHSVIQDAKVTDSSLGLRA</sequence>
<organism evidence="1 2">
    <name type="scientific">Keguizhuia sedimenti</name>
    <dbReference type="NCBI Taxonomy" id="3064264"/>
    <lineage>
        <taxon>Bacteria</taxon>
        <taxon>Pseudomonadati</taxon>
        <taxon>Pseudomonadota</taxon>
        <taxon>Betaproteobacteria</taxon>
        <taxon>Burkholderiales</taxon>
        <taxon>Oxalobacteraceae</taxon>
        <taxon>Keguizhuia</taxon>
    </lineage>
</organism>
<dbReference type="EMBL" id="JAUYVH010000027">
    <property type="protein sequence ID" value="MDQ9172448.1"/>
    <property type="molecule type" value="Genomic_DNA"/>
</dbReference>
<name>A0ABU1BVY1_9BURK</name>
<proteinExistence type="predicted"/>
<evidence type="ECO:0000313" key="2">
    <source>
        <dbReference type="Proteomes" id="UP001225596"/>
    </source>
</evidence>
<evidence type="ECO:0000313" key="1">
    <source>
        <dbReference type="EMBL" id="MDQ9172448.1"/>
    </source>
</evidence>
<keyword evidence="2" id="KW-1185">Reference proteome</keyword>
<accession>A0ABU1BVY1</accession>
<dbReference type="Proteomes" id="UP001225596">
    <property type="component" value="Unassembled WGS sequence"/>
</dbReference>
<comment type="caution">
    <text evidence="1">The sequence shown here is derived from an EMBL/GenBank/DDBJ whole genome shotgun (WGS) entry which is preliminary data.</text>
</comment>
<gene>
    <name evidence="1" type="ORF">Q8A64_18765</name>
</gene>